<keyword evidence="2" id="KW-1185">Reference proteome</keyword>
<dbReference type="RefSeq" id="XP_041161285.1">
    <property type="nucleotide sequence ID" value="XM_041302760.1"/>
</dbReference>
<name>A0A9P7AS82_9AGAM</name>
<sequence>MVFKIAGWVFSFEQARAWLKKQDHPYQHSPDEFLATELNFWFRERKIDYLWAVGTDYPRGSMQPVIVLARRRREDPKSTVSRFYRVRELDADREVKKQVLEESGLNDEDLPWVTVADPFFEY</sequence>
<dbReference type="EMBL" id="JABBWE010000022">
    <property type="protein sequence ID" value="KAG1795412.1"/>
    <property type="molecule type" value="Genomic_DNA"/>
</dbReference>
<evidence type="ECO:0000313" key="2">
    <source>
        <dbReference type="Proteomes" id="UP000719766"/>
    </source>
</evidence>
<gene>
    <name evidence="1" type="ORF">HD556DRAFT_1365291</name>
</gene>
<organism evidence="1 2">
    <name type="scientific">Suillus plorans</name>
    <dbReference type="NCBI Taxonomy" id="116603"/>
    <lineage>
        <taxon>Eukaryota</taxon>
        <taxon>Fungi</taxon>
        <taxon>Dikarya</taxon>
        <taxon>Basidiomycota</taxon>
        <taxon>Agaricomycotina</taxon>
        <taxon>Agaricomycetes</taxon>
        <taxon>Agaricomycetidae</taxon>
        <taxon>Boletales</taxon>
        <taxon>Suillineae</taxon>
        <taxon>Suillaceae</taxon>
        <taxon>Suillus</taxon>
    </lineage>
</organism>
<reference evidence="1" key="1">
    <citation type="journal article" date="2020" name="New Phytol.">
        <title>Comparative genomics reveals dynamic genome evolution in host specialist ectomycorrhizal fungi.</title>
        <authorList>
            <person name="Lofgren L.A."/>
            <person name="Nguyen N.H."/>
            <person name="Vilgalys R."/>
            <person name="Ruytinx J."/>
            <person name="Liao H.L."/>
            <person name="Branco S."/>
            <person name="Kuo A."/>
            <person name="LaButti K."/>
            <person name="Lipzen A."/>
            <person name="Andreopoulos W."/>
            <person name="Pangilinan J."/>
            <person name="Riley R."/>
            <person name="Hundley H."/>
            <person name="Na H."/>
            <person name="Barry K."/>
            <person name="Grigoriev I.V."/>
            <person name="Stajich J.E."/>
            <person name="Kennedy P.G."/>
        </authorList>
    </citation>
    <scope>NUCLEOTIDE SEQUENCE</scope>
    <source>
        <strain evidence="1">S12</strain>
    </source>
</reference>
<evidence type="ECO:0000313" key="1">
    <source>
        <dbReference type="EMBL" id="KAG1795412.1"/>
    </source>
</evidence>
<proteinExistence type="predicted"/>
<comment type="caution">
    <text evidence="1">The sequence shown here is derived from an EMBL/GenBank/DDBJ whole genome shotgun (WGS) entry which is preliminary data.</text>
</comment>
<protein>
    <submittedName>
        <fullName evidence="1">Uncharacterized protein</fullName>
    </submittedName>
</protein>
<dbReference type="AlphaFoldDB" id="A0A9P7AS82"/>
<dbReference type="OrthoDB" id="3170088at2759"/>
<accession>A0A9P7AS82</accession>
<dbReference type="GeneID" id="64596524"/>
<dbReference type="Proteomes" id="UP000719766">
    <property type="component" value="Unassembled WGS sequence"/>
</dbReference>